<evidence type="ECO:0000313" key="1">
    <source>
        <dbReference type="EMBL" id="OGG93593.1"/>
    </source>
</evidence>
<dbReference type="AlphaFoldDB" id="A0A1F6G662"/>
<protein>
    <submittedName>
        <fullName evidence="1">Uncharacterized protein</fullName>
    </submittedName>
</protein>
<sequence length="622" mass="68842">MTPLVSRALGQFPLGTKPLLAWGRETLGGPILSANQEQGVQSYQVLGLVNPLASRALNLAPLSSPNPARVTHDGIWRIWQHQPLTLLDTYHAQYVKKLMVRVRYEGALFVTLNYNGLTRRVSNETIDGGQYLWLGKLSSLSPIRLAAQGDGGFVKLSWGQVGFTPDCFINSQGQVILPPRKLAITAQWGIKDDPEYLSLAFEGEAILRQVSEEELFYDVVEKEWPMLALEEGPSAGQSLLVETVSSPNAGILRFTTGFAHNYAVGDVVFLQPMSLSTVFDYSGKWEILAVDPLGMWFEVAGNFSTSPLDQGMVSAQIVARPLALGALQHIPLIRTGFGDIDVLYFRPNLAGVLGTDWHIYDDGVLADNYWAPGTQGESLIERNPAYQPQGTLTASGQACVPGSSGTQSFCSLADLFTWAAQLMGLTLINPNGGLVLLDFIYTDQIPLIDLLDQVAGYAGYLFYIQGSQLILIDRQVPQGQIDNLSALKLVDLKYQYELPVKEYRGEWSQLIPRQEQGLSVMREQRSQVVLEGAERLGETKKSRVFHRHHQGVRSRLKAAKVHWEKPPVTLITPLDRLARLGEQFTYLDNQLDPPRSVTAKVEVIELDFNQDLLSVTGRAEII</sequence>
<dbReference type="STRING" id="1817772.A2527_11845"/>
<evidence type="ECO:0000313" key="2">
    <source>
        <dbReference type="Proteomes" id="UP000178449"/>
    </source>
</evidence>
<name>A0A1F6G662_9PROT</name>
<gene>
    <name evidence="1" type="ORF">A2527_11845</name>
</gene>
<comment type="caution">
    <text evidence="1">The sequence shown here is derived from an EMBL/GenBank/DDBJ whole genome shotgun (WGS) entry which is preliminary data.</text>
</comment>
<accession>A0A1F6G662</accession>
<organism evidence="1 2">
    <name type="scientific">Candidatus Lambdaproteobacteria bacterium RIFOXYD2_FULL_50_16</name>
    <dbReference type="NCBI Taxonomy" id="1817772"/>
    <lineage>
        <taxon>Bacteria</taxon>
        <taxon>Pseudomonadati</taxon>
        <taxon>Pseudomonadota</taxon>
        <taxon>Candidatus Lambdaproteobacteria</taxon>
    </lineage>
</organism>
<dbReference type="EMBL" id="MFNE01000047">
    <property type="protein sequence ID" value="OGG93593.1"/>
    <property type="molecule type" value="Genomic_DNA"/>
</dbReference>
<proteinExistence type="predicted"/>
<dbReference type="Proteomes" id="UP000178449">
    <property type="component" value="Unassembled WGS sequence"/>
</dbReference>
<reference evidence="1 2" key="1">
    <citation type="journal article" date="2016" name="Nat. Commun.">
        <title>Thousands of microbial genomes shed light on interconnected biogeochemical processes in an aquifer system.</title>
        <authorList>
            <person name="Anantharaman K."/>
            <person name="Brown C.T."/>
            <person name="Hug L.A."/>
            <person name="Sharon I."/>
            <person name="Castelle C.J."/>
            <person name="Probst A.J."/>
            <person name="Thomas B.C."/>
            <person name="Singh A."/>
            <person name="Wilkins M.J."/>
            <person name="Karaoz U."/>
            <person name="Brodie E.L."/>
            <person name="Williams K.H."/>
            <person name="Hubbard S.S."/>
            <person name="Banfield J.F."/>
        </authorList>
    </citation>
    <scope>NUCLEOTIDE SEQUENCE [LARGE SCALE GENOMIC DNA]</scope>
</reference>